<dbReference type="HAMAP" id="MF_00966">
    <property type="entry name" value="G6PD"/>
    <property type="match status" value="1"/>
</dbReference>
<dbReference type="PIRSF" id="PIRSF000110">
    <property type="entry name" value="G6PD"/>
    <property type="match status" value="1"/>
</dbReference>
<comment type="similarity">
    <text evidence="2 7">Belongs to the glucose-6-phosphate dehydrogenase family.</text>
</comment>
<dbReference type="Pfam" id="PF00479">
    <property type="entry name" value="G6PD_N"/>
    <property type="match status" value="1"/>
</dbReference>
<keyword evidence="3 7" id="KW-0313">Glucose metabolism</keyword>
<evidence type="ECO:0000256" key="3">
    <source>
        <dbReference type="ARBA" id="ARBA00022526"/>
    </source>
</evidence>
<evidence type="ECO:0000259" key="8">
    <source>
        <dbReference type="Pfam" id="PF00479"/>
    </source>
</evidence>
<feature type="binding site" evidence="7">
    <location>
        <position position="354"/>
    </location>
    <ligand>
        <name>substrate</name>
    </ligand>
</feature>
<feature type="domain" description="Glucose-6-phosphate dehydrogenase C-terminal" evidence="9">
    <location>
        <begin position="202"/>
        <end position="500"/>
    </location>
</feature>
<dbReference type="Pfam" id="PF02781">
    <property type="entry name" value="G6PD_C"/>
    <property type="match status" value="1"/>
</dbReference>
<comment type="function">
    <text evidence="7">Catalyzes the oxidation of glucose 6-phosphate to 6-phosphogluconolactone.</text>
</comment>
<dbReference type="InterPro" id="IPR019796">
    <property type="entry name" value="G6P_DH_AS"/>
</dbReference>
<dbReference type="Gene3D" id="3.40.50.720">
    <property type="entry name" value="NAD(P)-binding Rossmann-like Domain"/>
    <property type="match status" value="1"/>
</dbReference>
<feature type="binding site" evidence="7">
    <location>
        <position position="160"/>
    </location>
    <ligand>
        <name>NADP(+)</name>
        <dbReference type="ChEBI" id="CHEBI:58349"/>
    </ligand>
</feature>
<feature type="binding site" evidence="7">
    <location>
        <position position="248"/>
    </location>
    <ligand>
        <name>substrate</name>
    </ligand>
</feature>
<dbReference type="NCBIfam" id="TIGR00871">
    <property type="entry name" value="zwf"/>
    <property type="match status" value="1"/>
</dbReference>
<dbReference type="InterPro" id="IPR001282">
    <property type="entry name" value="G6P_DH"/>
</dbReference>
<reference evidence="10 11" key="1">
    <citation type="journal article" date="2024" name="Appl. Environ. Microbiol.">
        <title>Pontiella agarivorans sp. nov., a novel marine anaerobic bacterium capable of degrading macroalgal polysaccharides and fixing nitrogen.</title>
        <authorList>
            <person name="Liu N."/>
            <person name="Kivenson V."/>
            <person name="Peng X."/>
            <person name="Cui Z."/>
            <person name="Lankiewicz T.S."/>
            <person name="Gosselin K.M."/>
            <person name="English C.J."/>
            <person name="Blair E.M."/>
            <person name="O'Malley M.A."/>
            <person name="Valentine D.L."/>
        </authorList>
    </citation>
    <scope>NUCLEOTIDE SEQUENCE [LARGE SCALE GENOMIC DNA]</scope>
    <source>
        <strain evidence="10 11">NLcol2</strain>
    </source>
</reference>
<feature type="binding site" evidence="7">
    <location>
        <position position="359"/>
    </location>
    <ligand>
        <name>substrate</name>
    </ligand>
</feature>
<keyword evidence="11" id="KW-1185">Reference proteome</keyword>
<evidence type="ECO:0000313" key="10">
    <source>
        <dbReference type="EMBL" id="MDZ8117907.1"/>
    </source>
</evidence>
<organism evidence="10 11">
    <name type="scientific">Pontiella agarivorans</name>
    <dbReference type="NCBI Taxonomy" id="3038953"/>
    <lineage>
        <taxon>Bacteria</taxon>
        <taxon>Pseudomonadati</taxon>
        <taxon>Kiritimatiellota</taxon>
        <taxon>Kiritimatiellia</taxon>
        <taxon>Kiritimatiellales</taxon>
        <taxon>Pontiellaceae</taxon>
        <taxon>Pontiella</taxon>
    </lineage>
</organism>
<dbReference type="EC" id="1.1.1.49" evidence="7"/>
<name>A0ABU5MUS3_9BACT</name>
<evidence type="ECO:0000256" key="5">
    <source>
        <dbReference type="ARBA" id="ARBA00023002"/>
    </source>
</evidence>
<comment type="caution">
    <text evidence="7">Lacks conserved residue(s) required for the propagation of feature annotation.</text>
</comment>
<comment type="caution">
    <text evidence="10">The sequence shown here is derived from an EMBL/GenBank/DDBJ whole genome shotgun (WGS) entry which is preliminary data.</text>
</comment>
<sequence>MLFSGFSEQIRAHDPATIVIFGASGDLTHRKLIPALFVAYMQDLLPEPFRIVGFARRDYDDEIFRDMMEDSIRNFTRLPAAEETIRRFVEHLYYHKGDLSSPDSYAALKDRLAGAAYPENHLFYLSIIPDLFHTTVHNLQKAGMIRDPEEEHWTRVVIEKPFGKDLESAIALNKELLEHLDETQIYRIDHYLGKETVQNILSFRFANAIFEPVFNRSYVDHIQITASETVGMEKGRGGYYDEYGALRDMVTNHLLQLLCLVTMEAPGDLSAESIRNEKVKLLNATKLDIREDITDAVCRGQYAEGVDSDGNKIKGYLQEDRIDPQSDTDSFAALRLSINNWRWAGVPILLRTGKRMARKTTEIAVQFKVPPLQLFQQVECEDDVCDITRIKPNTLIFRIQPDEGIFLKVGTKRPGMRFVVEDVDMDFSYSGKWNQSLPEAYERLLLDTLHGDSTLFTRSDEVAAEWRVVQPILDNLELLKPFAYPPGEWGVKESDELFLGVEGFWRNGRMEKVSGSNVALDSANL</sequence>
<dbReference type="RefSeq" id="WP_322607709.1">
    <property type="nucleotide sequence ID" value="NZ_JARVCO010000006.1"/>
</dbReference>
<dbReference type="PANTHER" id="PTHR23429">
    <property type="entry name" value="GLUCOSE-6-PHOSPHATE 1-DEHYDROGENASE G6PD"/>
    <property type="match status" value="1"/>
</dbReference>
<dbReference type="InterPro" id="IPR036291">
    <property type="entry name" value="NAD(P)-bd_dom_sf"/>
</dbReference>
<feature type="binding site" evidence="7">
    <location>
        <position position="228"/>
    </location>
    <ligand>
        <name>substrate</name>
    </ligand>
</feature>
<dbReference type="PROSITE" id="PS00069">
    <property type="entry name" value="G6P_DEHYDROGENASE"/>
    <property type="match status" value="1"/>
</dbReference>
<dbReference type="InterPro" id="IPR022675">
    <property type="entry name" value="G6P_DH_C"/>
</dbReference>
<dbReference type="PRINTS" id="PR00079">
    <property type="entry name" value="G6PDHDRGNASE"/>
</dbReference>
<evidence type="ECO:0000256" key="1">
    <source>
        <dbReference type="ARBA" id="ARBA00004937"/>
    </source>
</evidence>
<gene>
    <name evidence="7 10" type="primary">zwf</name>
    <name evidence="10" type="ORF">P9H32_04645</name>
</gene>
<protein>
    <recommendedName>
        <fullName evidence="7">Glucose-6-phosphate 1-dehydrogenase</fullName>
        <shortName evidence="7">G6PD</shortName>
        <ecNumber evidence="7">1.1.1.49</ecNumber>
    </recommendedName>
</protein>
<dbReference type="SUPFAM" id="SSF55347">
    <property type="entry name" value="Glyceraldehyde-3-phosphate dehydrogenase-like, C-terminal domain"/>
    <property type="match status" value="1"/>
</dbReference>
<keyword evidence="6 7" id="KW-0119">Carbohydrate metabolism</keyword>
<accession>A0ABU5MUS3</accession>
<feature type="binding site" evidence="7">
    <location>
        <position position="194"/>
    </location>
    <ligand>
        <name>substrate</name>
    </ligand>
</feature>
<evidence type="ECO:0000259" key="9">
    <source>
        <dbReference type="Pfam" id="PF02781"/>
    </source>
</evidence>
<proteinExistence type="inferred from homology"/>
<keyword evidence="5 7" id="KW-0560">Oxidoreductase</keyword>
<feature type="binding site" evidence="7">
    <location>
        <begin position="98"/>
        <end position="99"/>
    </location>
    <ligand>
        <name>NADP(+)</name>
        <dbReference type="ChEBI" id="CHEBI:58349"/>
    </ligand>
</feature>
<evidence type="ECO:0000256" key="4">
    <source>
        <dbReference type="ARBA" id="ARBA00022857"/>
    </source>
</evidence>
<dbReference type="Proteomes" id="UP001290861">
    <property type="component" value="Unassembled WGS sequence"/>
</dbReference>
<dbReference type="SUPFAM" id="SSF51735">
    <property type="entry name" value="NAD(P)-binding Rossmann-fold domains"/>
    <property type="match status" value="1"/>
</dbReference>
<evidence type="ECO:0000256" key="6">
    <source>
        <dbReference type="ARBA" id="ARBA00023277"/>
    </source>
</evidence>
<feature type="active site" description="Proton acceptor" evidence="7">
    <location>
        <position position="253"/>
    </location>
</feature>
<dbReference type="InterPro" id="IPR022674">
    <property type="entry name" value="G6P_DH_NAD-bd"/>
</dbReference>
<evidence type="ECO:0000313" key="11">
    <source>
        <dbReference type="Proteomes" id="UP001290861"/>
    </source>
</evidence>
<keyword evidence="4 7" id="KW-0521">NADP</keyword>
<dbReference type="PANTHER" id="PTHR23429:SF0">
    <property type="entry name" value="GLUCOSE-6-PHOSPHATE 1-DEHYDROGENASE"/>
    <property type="match status" value="1"/>
</dbReference>
<evidence type="ECO:0000256" key="7">
    <source>
        <dbReference type="HAMAP-Rule" id="MF_00966"/>
    </source>
</evidence>
<dbReference type="EMBL" id="JARVCO010000006">
    <property type="protein sequence ID" value="MDZ8117907.1"/>
    <property type="molecule type" value="Genomic_DNA"/>
</dbReference>
<feature type="binding site" evidence="7">
    <location>
        <position position="56"/>
    </location>
    <ligand>
        <name>NADP(+)</name>
        <dbReference type="ChEBI" id="CHEBI:58349"/>
    </ligand>
</feature>
<evidence type="ECO:0000256" key="2">
    <source>
        <dbReference type="ARBA" id="ARBA00009975"/>
    </source>
</evidence>
<dbReference type="Gene3D" id="3.30.360.10">
    <property type="entry name" value="Dihydrodipicolinate Reductase, domain 2"/>
    <property type="match status" value="1"/>
</dbReference>
<feature type="binding site" evidence="7">
    <location>
        <position position="190"/>
    </location>
    <ligand>
        <name>substrate</name>
    </ligand>
</feature>
<comment type="catalytic activity">
    <reaction evidence="7">
        <text>D-glucose 6-phosphate + NADP(+) = 6-phospho-D-glucono-1,5-lactone + NADPH + H(+)</text>
        <dbReference type="Rhea" id="RHEA:15841"/>
        <dbReference type="ChEBI" id="CHEBI:15378"/>
        <dbReference type="ChEBI" id="CHEBI:57783"/>
        <dbReference type="ChEBI" id="CHEBI:57955"/>
        <dbReference type="ChEBI" id="CHEBI:58349"/>
        <dbReference type="ChEBI" id="CHEBI:61548"/>
        <dbReference type="EC" id="1.1.1.49"/>
    </reaction>
</comment>
<comment type="pathway">
    <text evidence="1 7">Carbohydrate degradation; pentose phosphate pathway; D-ribulose 5-phosphate from D-glucose 6-phosphate (oxidative stage): step 1/3.</text>
</comment>
<feature type="domain" description="Glucose-6-phosphate dehydrogenase NAD-binding" evidence="8">
    <location>
        <begin position="19"/>
        <end position="199"/>
    </location>
</feature>